<dbReference type="PANTHER" id="PTHR22930:SF190">
    <property type="entry name" value="OS06G0164500 PROTEIN"/>
    <property type="match status" value="1"/>
</dbReference>
<dbReference type="GO" id="GO:0016787">
    <property type="term" value="F:hydrolase activity"/>
    <property type="evidence" value="ECO:0007669"/>
    <property type="project" value="UniProtKB-KW"/>
</dbReference>
<feature type="domain" description="DDE Tnp4" evidence="9">
    <location>
        <begin position="226"/>
        <end position="386"/>
    </location>
</feature>
<dbReference type="PANTHER" id="PTHR22930">
    <property type="match status" value="1"/>
</dbReference>
<evidence type="ECO:0000256" key="5">
    <source>
        <dbReference type="ARBA" id="ARBA00022723"/>
    </source>
</evidence>
<evidence type="ECO:0000256" key="1">
    <source>
        <dbReference type="ARBA" id="ARBA00001968"/>
    </source>
</evidence>
<organism evidence="11">
    <name type="scientific">Salix viminalis</name>
    <name type="common">Common osier</name>
    <name type="synonym">Basket willow</name>
    <dbReference type="NCBI Taxonomy" id="40686"/>
    <lineage>
        <taxon>Eukaryota</taxon>
        <taxon>Viridiplantae</taxon>
        <taxon>Streptophyta</taxon>
        <taxon>Embryophyta</taxon>
        <taxon>Tracheophyta</taxon>
        <taxon>Spermatophyta</taxon>
        <taxon>Magnoliopsida</taxon>
        <taxon>eudicotyledons</taxon>
        <taxon>Gunneridae</taxon>
        <taxon>Pentapetalae</taxon>
        <taxon>rosids</taxon>
        <taxon>fabids</taxon>
        <taxon>Malpighiales</taxon>
        <taxon>Salicaceae</taxon>
        <taxon>Saliceae</taxon>
        <taxon>Salix</taxon>
    </lineage>
</organism>
<dbReference type="AlphaFoldDB" id="A0A6N2LYC9"/>
<dbReference type="EMBL" id="CAADRP010000280">
    <property type="protein sequence ID" value="VFU26254.1"/>
    <property type="molecule type" value="Genomic_DNA"/>
</dbReference>
<evidence type="ECO:0000256" key="4">
    <source>
        <dbReference type="ARBA" id="ARBA00022722"/>
    </source>
</evidence>
<dbReference type="InterPro" id="IPR027806">
    <property type="entry name" value="HARBI1_dom"/>
</dbReference>
<dbReference type="GO" id="GO:0046872">
    <property type="term" value="F:metal ion binding"/>
    <property type="evidence" value="ECO:0007669"/>
    <property type="project" value="UniProtKB-KW"/>
</dbReference>
<dbReference type="GO" id="GO:0004518">
    <property type="term" value="F:nuclease activity"/>
    <property type="evidence" value="ECO:0007669"/>
    <property type="project" value="UniProtKB-KW"/>
</dbReference>
<evidence type="ECO:0000313" key="10">
    <source>
        <dbReference type="EMBL" id="VFU26254.1"/>
    </source>
</evidence>
<protein>
    <recommendedName>
        <fullName evidence="9">DDE Tnp4 domain-containing protein</fullName>
    </recommendedName>
</protein>
<proteinExistence type="inferred from homology"/>
<evidence type="ECO:0000313" key="11">
    <source>
        <dbReference type="EMBL" id="VFU45485.1"/>
    </source>
</evidence>
<comment type="cofactor">
    <cofactor evidence="1">
        <name>a divalent metal cation</name>
        <dbReference type="ChEBI" id="CHEBI:60240"/>
    </cofactor>
</comment>
<keyword evidence="8" id="KW-0732">Signal</keyword>
<sequence length="442" mass="49254">MESKKLAALLSSLVSELLVLVLLLFPSDSCNSNSWDFNSNSNSHGILFRIIRHYLSCQELATSLSVFPISKKRKRTQLREAGSEPTHEDRDLERGSRLGELNRVAYNPDSFKATFRMRSSTFEWLSGLLEPLLECRDPIGTPINLSSELRLGIGLFRLATGSSYIEIAERFGVTESVTRFCAKQLCRVLCTNFRFWIAFPAPTELELVSKDIEGLTGLPNCCGVIDCTRFNVVKRNDCKLTSDDEVQDDSIAVQIVVDSSSRILSIVAGFRGDKNDSRILKSTTLCHDIEGRRLLNATPVIVNGVAVDQYLIGDGGYPLLPWLMIPFVDAVPGSCEEKFNAANNLMHVFALRTIASLKNWGVLNKPIEEEFKTAVAFIGACSILHNVLLMREDDSALIDAGDYSLYDQGSQFYKDAMTEENFTEKKASDSRRALATRVTEFS</sequence>
<evidence type="ECO:0000256" key="2">
    <source>
        <dbReference type="ARBA" id="ARBA00004123"/>
    </source>
</evidence>
<dbReference type="Pfam" id="PF13359">
    <property type="entry name" value="DDE_Tnp_4"/>
    <property type="match status" value="1"/>
</dbReference>
<evidence type="ECO:0000256" key="8">
    <source>
        <dbReference type="SAM" id="SignalP"/>
    </source>
</evidence>
<evidence type="ECO:0000259" key="9">
    <source>
        <dbReference type="Pfam" id="PF13359"/>
    </source>
</evidence>
<keyword evidence="4" id="KW-0540">Nuclease</keyword>
<keyword evidence="7" id="KW-0539">Nucleus</keyword>
<accession>A0A6N2LYC9</accession>
<reference evidence="11" key="1">
    <citation type="submission" date="2019-03" db="EMBL/GenBank/DDBJ databases">
        <authorList>
            <person name="Mank J."/>
            <person name="Almeida P."/>
        </authorList>
    </citation>
    <scope>NUCLEOTIDE SEQUENCE</scope>
    <source>
        <strain evidence="11">78183</strain>
    </source>
</reference>
<dbReference type="GO" id="GO:0005634">
    <property type="term" value="C:nucleus"/>
    <property type="evidence" value="ECO:0007669"/>
    <property type="project" value="UniProtKB-SubCell"/>
</dbReference>
<gene>
    <name evidence="11" type="ORF">SVIM_LOCUS284667</name>
    <name evidence="10" type="ORF">SVIM_LOCUS67387</name>
</gene>
<evidence type="ECO:0000256" key="7">
    <source>
        <dbReference type="ARBA" id="ARBA00023242"/>
    </source>
</evidence>
<keyword evidence="5" id="KW-0479">Metal-binding</keyword>
<feature type="chain" id="PRO_5033556150" description="DDE Tnp4 domain-containing protein" evidence="8">
    <location>
        <begin position="33"/>
        <end position="442"/>
    </location>
</feature>
<keyword evidence="6" id="KW-0378">Hydrolase</keyword>
<name>A0A6N2LYC9_SALVM</name>
<dbReference type="EMBL" id="CAADRP010001619">
    <property type="protein sequence ID" value="VFU45485.1"/>
    <property type="molecule type" value="Genomic_DNA"/>
</dbReference>
<evidence type="ECO:0000256" key="6">
    <source>
        <dbReference type="ARBA" id="ARBA00022801"/>
    </source>
</evidence>
<dbReference type="InterPro" id="IPR045249">
    <property type="entry name" value="HARBI1-like"/>
</dbReference>
<comment type="subcellular location">
    <subcellularLocation>
        <location evidence="2">Nucleus</location>
    </subcellularLocation>
</comment>
<evidence type="ECO:0000256" key="3">
    <source>
        <dbReference type="ARBA" id="ARBA00006958"/>
    </source>
</evidence>
<comment type="similarity">
    <text evidence="3">Belongs to the HARBI1 family.</text>
</comment>
<feature type="signal peptide" evidence="8">
    <location>
        <begin position="1"/>
        <end position="32"/>
    </location>
</feature>